<dbReference type="InterPro" id="IPR036388">
    <property type="entry name" value="WH-like_DNA-bd_sf"/>
</dbReference>
<dbReference type="InterPro" id="IPR000524">
    <property type="entry name" value="Tscrpt_reg_HTH_GntR"/>
</dbReference>
<dbReference type="CDD" id="cd00038">
    <property type="entry name" value="CAP_ED"/>
    <property type="match status" value="1"/>
</dbReference>
<evidence type="ECO:0000313" key="7">
    <source>
        <dbReference type="Proteomes" id="UP000244892"/>
    </source>
</evidence>
<dbReference type="PROSITE" id="PS51063">
    <property type="entry name" value="HTH_CRP_2"/>
    <property type="match status" value="1"/>
</dbReference>
<dbReference type="PRINTS" id="PR00035">
    <property type="entry name" value="HTHGNTR"/>
</dbReference>
<dbReference type="PANTHER" id="PTHR24567:SF74">
    <property type="entry name" value="HTH-TYPE TRANSCRIPTIONAL REGULATOR ARCR"/>
    <property type="match status" value="1"/>
</dbReference>
<protein>
    <submittedName>
        <fullName evidence="6">Crp/Fnr family transcriptional regulator</fullName>
    </submittedName>
</protein>
<dbReference type="GO" id="GO:0003700">
    <property type="term" value="F:DNA-binding transcription factor activity"/>
    <property type="evidence" value="ECO:0007669"/>
    <property type="project" value="InterPro"/>
</dbReference>
<evidence type="ECO:0000256" key="1">
    <source>
        <dbReference type="ARBA" id="ARBA00023015"/>
    </source>
</evidence>
<dbReference type="SUPFAM" id="SSF51206">
    <property type="entry name" value="cAMP-binding domain-like"/>
    <property type="match status" value="1"/>
</dbReference>
<dbReference type="GO" id="GO:0005829">
    <property type="term" value="C:cytosol"/>
    <property type="evidence" value="ECO:0007669"/>
    <property type="project" value="TreeGrafter"/>
</dbReference>
<dbReference type="Pfam" id="PF00027">
    <property type="entry name" value="cNMP_binding"/>
    <property type="match status" value="1"/>
</dbReference>
<sequence>MSMSPRPFPTPSSLLPALRTHVWFGSCPEHMQLALTERARLVTVKAGEMLFARGEHHDGLYCVVAGALKVGSTDPRDGSLRLTLYLEPYHWFGEIALIDRQPRSQHALADVDSTVLVVPRAQIEPWLDAHPECWRDIARLACGKVRLMLTAMEDAATLPLQQVLARRLLFFATGFGQSTQNEPRRHLRLPQEYLASMLGVSRQTVNKALRTLAREGVLALHYAEIEIIDLPALVARAGQLDPGLAGRALPANTTA</sequence>
<dbReference type="PROSITE" id="PS50042">
    <property type="entry name" value="CNMP_BINDING_3"/>
    <property type="match status" value="1"/>
</dbReference>
<feature type="domain" description="Cyclic nucleotide-binding" evidence="4">
    <location>
        <begin position="23"/>
        <end position="124"/>
    </location>
</feature>
<evidence type="ECO:0000256" key="2">
    <source>
        <dbReference type="ARBA" id="ARBA00023125"/>
    </source>
</evidence>
<dbReference type="InterPro" id="IPR018490">
    <property type="entry name" value="cNMP-bd_dom_sf"/>
</dbReference>
<dbReference type="Gene3D" id="2.60.120.10">
    <property type="entry name" value="Jelly Rolls"/>
    <property type="match status" value="1"/>
</dbReference>
<dbReference type="Gene3D" id="1.10.10.10">
    <property type="entry name" value="Winged helix-like DNA-binding domain superfamily/Winged helix DNA-binding domain"/>
    <property type="match status" value="1"/>
</dbReference>
<dbReference type="EMBL" id="CP029210">
    <property type="protein sequence ID" value="AWI52350.1"/>
    <property type="molecule type" value="Genomic_DNA"/>
</dbReference>
<organism evidence="6 7">
    <name type="scientific">Aquabacterium olei</name>
    <dbReference type="NCBI Taxonomy" id="1296669"/>
    <lineage>
        <taxon>Bacteria</taxon>
        <taxon>Pseudomonadati</taxon>
        <taxon>Pseudomonadota</taxon>
        <taxon>Betaproteobacteria</taxon>
        <taxon>Burkholderiales</taxon>
        <taxon>Aquabacterium</taxon>
    </lineage>
</organism>
<dbReference type="PANTHER" id="PTHR24567">
    <property type="entry name" value="CRP FAMILY TRANSCRIPTIONAL REGULATORY PROTEIN"/>
    <property type="match status" value="1"/>
</dbReference>
<proteinExistence type="predicted"/>
<feature type="domain" description="HTH crp-type" evidence="5">
    <location>
        <begin position="158"/>
        <end position="231"/>
    </location>
</feature>
<dbReference type="AlphaFoldDB" id="A0A2U8FMZ8"/>
<dbReference type="KEGG" id="aon:DEH84_02065"/>
<keyword evidence="3" id="KW-0804">Transcription</keyword>
<dbReference type="SMART" id="SM00419">
    <property type="entry name" value="HTH_CRP"/>
    <property type="match status" value="1"/>
</dbReference>
<dbReference type="GO" id="GO:0003677">
    <property type="term" value="F:DNA binding"/>
    <property type="evidence" value="ECO:0007669"/>
    <property type="project" value="UniProtKB-KW"/>
</dbReference>
<gene>
    <name evidence="6" type="ORF">DEH84_02065</name>
</gene>
<keyword evidence="2" id="KW-0238">DNA-binding</keyword>
<dbReference type="InterPro" id="IPR036390">
    <property type="entry name" value="WH_DNA-bd_sf"/>
</dbReference>
<keyword evidence="1" id="KW-0805">Transcription regulation</keyword>
<keyword evidence="7" id="KW-1185">Reference proteome</keyword>
<evidence type="ECO:0000256" key="3">
    <source>
        <dbReference type="ARBA" id="ARBA00023163"/>
    </source>
</evidence>
<evidence type="ECO:0000259" key="4">
    <source>
        <dbReference type="PROSITE" id="PS50042"/>
    </source>
</evidence>
<dbReference type="Pfam" id="PF13545">
    <property type="entry name" value="HTH_Crp_2"/>
    <property type="match status" value="1"/>
</dbReference>
<accession>A0A2U8FMZ8</accession>
<reference evidence="6 7" key="1">
    <citation type="submission" date="2018-05" db="EMBL/GenBank/DDBJ databases">
        <title>complete genome sequence of Aquabacterium olei NBRC 110486.</title>
        <authorList>
            <person name="Tang B."/>
            <person name="Chang J."/>
            <person name="Zhang L."/>
            <person name="Yang H."/>
        </authorList>
    </citation>
    <scope>NUCLEOTIDE SEQUENCE [LARGE SCALE GENOMIC DNA]</scope>
    <source>
        <strain evidence="6 7">NBRC 110486</strain>
    </source>
</reference>
<evidence type="ECO:0000259" key="5">
    <source>
        <dbReference type="PROSITE" id="PS51063"/>
    </source>
</evidence>
<dbReference type="InterPro" id="IPR012318">
    <property type="entry name" value="HTH_CRP"/>
</dbReference>
<dbReference type="InterPro" id="IPR050397">
    <property type="entry name" value="Env_Response_Regulators"/>
</dbReference>
<dbReference type="InterPro" id="IPR000595">
    <property type="entry name" value="cNMP-bd_dom"/>
</dbReference>
<dbReference type="InterPro" id="IPR014710">
    <property type="entry name" value="RmlC-like_jellyroll"/>
</dbReference>
<dbReference type="Proteomes" id="UP000244892">
    <property type="component" value="Chromosome"/>
</dbReference>
<dbReference type="SMART" id="SM00100">
    <property type="entry name" value="cNMP"/>
    <property type="match status" value="1"/>
</dbReference>
<name>A0A2U8FMZ8_9BURK</name>
<evidence type="ECO:0000313" key="6">
    <source>
        <dbReference type="EMBL" id="AWI52350.1"/>
    </source>
</evidence>
<dbReference type="SUPFAM" id="SSF46785">
    <property type="entry name" value="Winged helix' DNA-binding domain"/>
    <property type="match status" value="1"/>
</dbReference>